<dbReference type="EMBL" id="JBEPTF010000001">
    <property type="protein sequence ID" value="MET4683323.1"/>
    <property type="molecule type" value="Genomic_DNA"/>
</dbReference>
<reference evidence="1 2" key="1">
    <citation type="submission" date="2024-06" db="EMBL/GenBank/DDBJ databases">
        <title>Sorghum-associated microbial communities from plants grown in Nebraska, USA.</title>
        <authorList>
            <person name="Schachtman D."/>
        </authorList>
    </citation>
    <scope>NUCLEOTIDE SEQUENCE [LARGE SCALE GENOMIC DNA]</scope>
    <source>
        <strain evidence="1 2">2814</strain>
    </source>
</reference>
<dbReference type="RefSeq" id="WP_354088246.1">
    <property type="nucleotide sequence ID" value="NZ_JBEPTF010000001.1"/>
</dbReference>
<sequence>MKIRYYGLPAGDYRQAISGDAPDSVAALARRVWEWMKTRA</sequence>
<accession>A0ABV2RB98</accession>
<dbReference type="Proteomes" id="UP001549313">
    <property type="component" value="Unassembled WGS sequence"/>
</dbReference>
<keyword evidence="2" id="KW-1185">Reference proteome</keyword>
<evidence type="ECO:0000313" key="2">
    <source>
        <dbReference type="Proteomes" id="UP001549313"/>
    </source>
</evidence>
<evidence type="ECO:0000313" key="1">
    <source>
        <dbReference type="EMBL" id="MET4683323.1"/>
    </source>
</evidence>
<organism evidence="1 2">
    <name type="scientific">Brevundimonas faecalis</name>
    <dbReference type="NCBI Taxonomy" id="947378"/>
    <lineage>
        <taxon>Bacteria</taxon>
        <taxon>Pseudomonadati</taxon>
        <taxon>Pseudomonadota</taxon>
        <taxon>Alphaproteobacteria</taxon>
        <taxon>Caulobacterales</taxon>
        <taxon>Caulobacteraceae</taxon>
        <taxon>Brevundimonas</taxon>
    </lineage>
</organism>
<comment type="caution">
    <text evidence="1">The sequence shown here is derived from an EMBL/GenBank/DDBJ whole genome shotgun (WGS) entry which is preliminary data.</text>
</comment>
<gene>
    <name evidence="1" type="ORF">ABIE19_001232</name>
</gene>
<name>A0ABV2RB98_9CAUL</name>
<proteinExistence type="predicted"/>
<protein>
    <submittedName>
        <fullName evidence="1">Uncharacterized protein</fullName>
    </submittedName>
</protein>